<dbReference type="AlphaFoldDB" id="A0A0M0GGF7"/>
<protein>
    <recommendedName>
        <fullName evidence="3">DUF4652 domain-containing protein</fullName>
    </recommendedName>
</protein>
<evidence type="ECO:0000313" key="1">
    <source>
        <dbReference type="EMBL" id="KON88873.1"/>
    </source>
</evidence>
<dbReference type="EMBL" id="LGUF01000007">
    <property type="protein sequence ID" value="KON88873.1"/>
    <property type="molecule type" value="Genomic_DNA"/>
</dbReference>
<name>A0A0M0GGF7_SPOGL</name>
<sequence length="167" mass="19238">MYKLFYDDTKEEIYQIDPEGKKTVLADSFPSKPEYSPDKRKAIYISPLEWECPGSLYLYDLENGHISELVTPDENQNIPKYAIWLDNKTIALIIGFGAGTTQIGGNVYTINTNEIELKQVTNYSREIQITKLELKHNSLELMGIKYNDDTFNEFVAFNDKIPLDKIN</sequence>
<comment type="caution">
    <text evidence="1">The sequence shown here is derived from an EMBL/GenBank/DDBJ whole genome shotgun (WGS) entry which is preliminary data.</text>
</comment>
<evidence type="ECO:0008006" key="3">
    <source>
        <dbReference type="Google" id="ProtNLM"/>
    </source>
</evidence>
<proteinExistence type="predicted"/>
<evidence type="ECO:0000313" key="2">
    <source>
        <dbReference type="Proteomes" id="UP000037109"/>
    </source>
</evidence>
<accession>A0A0M0GGF7</accession>
<gene>
    <name evidence="1" type="ORF">AF332_20100</name>
</gene>
<dbReference type="InterPro" id="IPR028102">
    <property type="entry name" value="DUF4652"/>
</dbReference>
<keyword evidence="2" id="KW-1185">Reference proteome</keyword>
<dbReference type="Proteomes" id="UP000037109">
    <property type="component" value="Unassembled WGS sequence"/>
</dbReference>
<dbReference type="RefSeq" id="WP_053436255.1">
    <property type="nucleotide sequence ID" value="NZ_LGUF01000007.1"/>
</dbReference>
<dbReference type="PATRIC" id="fig|1459.3.peg.4432"/>
<dbReference type="Gene3D" id="2.40.128.660">
    <property type="entry name" value="Uncharacterised protein PF15525, DUF4652"/>
    <property type="match status" value="1"/>
</dbReference>
<dbReference type="Pfam" id="PF15525">
    <property type="entry name" value="DUF4652"/>
    <property type="match status" value="1"/>
</dbReference>
<reference evidence="2" key="1">
    <citation type="submission" date="2015-07" db="EMBL/GenBank/DDBJ databases">
        <title>Fjat-10036 dsm4.</title>
        <authorList>
            <person name="Liu B."/>
            <person name="Wang J."/>
            <person name="Zhu Y."/>
            <person name="Liu G."/>
            <person name="Chen Q."/>
            <person name="Chen Z."/>
            <person name="Lan J."/>
            <person name="Che J."/>
            <person name="Ge C."/>
            <person name="Shi H."/>
            <person name="Pan Z."/>
            <person name="Liu X."/>
        </authorList>
    </citation>
    <scope>NUCLEOTIDE SEQUENCE [LARGE SCALE GENOMIC DNA]</scope>
    <source>
        <strain evidence="2">DSM 4</strain>
    </source>
</reference>
<organism evidence="1 2">
    <name type="scientific">Sporosarcina globispora</name>
    <name type="common">Bacillus globisporus</name>
    <dbReference type="NCBI Taxonomy" id="1459"/>
    <lineage>
        <taxon>Bacteria</taxon>
        <taxon>Bacillati</taxon>
        <taxon>Bacillota</taxon>
        <taxon>Bacilli</taxon>
        <taxon>Bacillales</taxon>
        <taxon>Caryophanaceae</taxon>
        <taxon>Sporosarcina</taxon>
    </lineage>
</organism>
<dbReference type="STRING" id="1459.AF332_20100"/>
<dbReference type="SUPFAM" id="SSF82171">
    <property type="entry name" value="DPP6 N-terminal domain-like"/>
    <property type="match status" value="1"/>
</dbReference>
<dbReference type="OrthoDB" id="2882585at2"/>